<evidence type="ECO:0000313" key="1">
    <source>
        <dbReference type="Ensembl" id="ENSOABP00000059539.1"/>
    </source>
</evidence>
<keyword evidence="2" id="KW-1185">Reference proteome</keyword>
<dbReference type="Ensembl" id="ENSOABT00000081463.1">
    <property type="protein sequence ID" value="ENSOABP00000059539.1"/>
    <property type="gene ID" value="ENSOABG00000037931.1"/>
</dbReference>
<accession>A0AAZ1WVQ0</accession>
<reference evidence="2" key="1">
    <citation type="submission" date="2020-03" db="EMBL/GenBank/DDBJ databases">
        <title>Evolution of repeat sequences and sex chromosomes of tilapia species revealed by chromosome-level genomes.</title>
        <authorList>
            <person name="Xu L."/>
            <person name="Tao W."/>
            <person name="Wang D."/>
            <person name="Zhou Q."/>
        </authorList>
    </citation>
    <scope>NUCLEOTIDE SEQUENCE [LARGE SCALE GENOMIC DNA]</scope>
    <source>
        <strain evidence="2">Israel</strain>
    </source>
</reference>
<name>A0AAZ1WVQ0_OREAU</name>
<dbReference type="Proteomes" id="UP000472276">
    <property type="component" value="Unassembled WGS sequence"/>
</dbReference>
<protein>
    <recommendedName>
        <fullName evidence="3">MHC class I-like antigen recognition-like domain-containing protein</fullName>
    </recommendedName>
</protein>
<evidence type="ECO:0000313" key="2">
    <source>
        <dbReference type="Proteomes" id="UP000472276"/>
    </source>
</evidence>
<reference evidence="1" key="3">
    <citation type="submission" date="2025-09" db="UniProtKB">
        <authorList>
            <consortium name="Ensembl"/>
        </authorList>
    </citation>
    <scope>IDENTIFICATION</scope>
</reference>
<organism evidence="1 2">
    <name type="scientific">Oreochromis aureus</name>
    <name type="common">Israeli tilapia</name>
    <name type="synonym">Chromis aureus</name>
    <dbReference type="NCBI Taxonomy" id="47969"/>
    <lineage>
        <taxon>Eukaryota</taxon>
        <taxon>Metazoa</taxon>
        <taxon>Chordata</taxon>
        <taxon>Craniata</taxon>
        <taxon>Vertebrata</taxon>
        <taxon>Euteleostomi</taxon>
        <taxon>Actinopterygii</taxon>
        <taxon>Neopterygii</taxon>
        <taxon>Teleostei</taxon>
        <taxon>Neoteleostei</taxon>
        <taxon>Acanthomorphata</taxon>
        <taxon>Ovalentaria</taxon>
        <taxon>Cichlomorphae</taxon>
        <taxon>Cichliformes</taxon>
        <taxon>Cichlidae</taxon>
        <taxon>African cichlids</taxon>
        <taxon>Pseudocrenilabrinae</taxon>
        <taxon>Oreochromini</taxon>
        <taxon>Oreochromis</taxon>
    </lineage>
</organism>
<sequence length="101" mass="11738">MLVTVGRTGATKCFFLVAPRKNLVAFATKLVKEDEQHHLQTRWTHDNSHLRDMTQDRIHPWMNNAWYRSKAYYQLSILGDVHLCNEKGCGLMTSTPYIRCA</sequence>
<dbReference type="AlphaFoldDB" id="A0AAZ1WVQ0"/>
<proteinExistence type="predicted"/>
<reference evidence="1" key="2">
    <citation type="submission" date="2025-08" db="UniProtKB">
        <authorList>
            <consortium name="Ensembl"/>
        </authorList>
    </citation>
    <scope>IDENTIFICATION</scope>
</reference>
<evidence type="ECO:0008006" key="3">
    <source>
        <dbReference type="Google" id="ProtNLM"/>
    </source>
</evidence>